<dbReference type="PANTHER" id="PTHR12117:SF0">
    <property type="entry name" value="PROLYL 3-HYDROXYLASE OGFOD1"/>
    <property type="match status" value="1"/>
</dbReference>
<dbReference type="GO" id="GO:0016020">
    <property type="term" value="C:membrane"/>
    <property type="evidence" value="ECO:0007669"/>
    <property type="project" value="UniProtKB-SubCell"/>
</dbReference>
<dbReference type="InterPro" id="IPR006685">
    <property type="entry name" value="MscS_channel_2nd"/>
</dbReference>
<evidence type="ECO:0000259" key="10">
    <source>
        <dbReference type="PROSITE" id="PS51471"/>
    </source>
</evidence>
<dbReference type="GO" id="GO:0031418">
    <property type="term" value="F:L-ascorbic acid binding"/>
    <property type="evidence" value="ECO:0007669"/>
    <property type="project" value="InterPro"/>
</dbReference>
<dbReference type="Gene3D" id="2.60.120.620">
    <property type="entry name" value="q2cbj1_9rhob like domain"/>
    <property type="match status" value="1"/>
</dbReference>
<name>A0A830HNK0_9CHLO</name>
<evidence type="ECO:0000256" key="8">
    <source>
        <dbReference type="ARBA" id="ARBA00023004"/>
    </source>
</evidence>
<dbReference type="EMBL" id="BNJQ01000020">
    <property type="protein sequence ID" value="GHP08273.1"/>
    <property type="molecule type" value="Genomic_DNA"/>
</dbReference>
<dbReference type="PANTHER" id="PTHR12117">
    <property type="entry name" value="HISTONE ACETYLTRANSFERASE COMPLEX"/>
    <property type="match status" value="1"/>
</dbReference>
<evidence type="ECO:0000256" key="3">
    <source>
        <dbReference type="ARBA" id="ARBA00022692"/>
    </source>
</evidence>
<keyword evidence="6" id="KW-1133">Transmembrane helix</keyword>
<keyword evidence="7" id="KW-0560">Oxidoreductase</keyword>
<evidence type="ECO:0000256" key="1">
    <source>
        <dbReference type="ARBA" id="ARBA00001961"/>
    </source>
</evidence>
<protein>
    <recommendedName>
        <fullName evidence="10">Fe2OG dioxygenase domain-containing protein</fullName>
    </recommendedName>
</protein>
<sequence length="519" mass="56890">MFADNKDNSGVSSRTRAAPLRLALQWLESQSAVESHIAPLLLQARLTKEKLIVVDDFLPFEVASRASSLVLEDAARNEKGDWSSMSYEEVAHEADAIAHDFDYAEAEDISGGEHLSDAVSWIFPDLIPVFSIARYTEGHHIDAHDDKAHVPIEMKGKGEVLHSRKYAAIYYLTPTWKASYGGVLVDEVTGTHIVPKFNRLVLFEVPRLHRVTAVRPNAPPRLSVFGWWLTPGKLYELDLSGLTHFLPNEGRGTLRGALFGWTHTDKFADIIDKAGLVNKCSVLCLAWAALNVTKASIREVRAVVAESIVDSRFRSQTLSTLLLLDRVLTTLSVALPLIVAYLSHSNGPRVTSIGGCRESFVAGVSLLWRQPFAVGDAIEIPSLNVFGKLLQFGIFNSVIEDLDGRPVTVPNAALAAGAVVNRSRARLRLCRLDILVMPPSSSQLNSFLEDARRNVGGSVNISSITCDGVGITAKVMVKNDATFDATKGDLYAKLLESAEKHEVELSFEKRVVFQPPASE</sequence>
<evidence type="ECO:0000256" key="9">
    <source>
        <dbReference type="ARBA" id="ARBA00023136"/>
    </source>
</evidence>
<comment type="caution">
    <text evidence="11">The sequence shown here is derived from an EMBL/GenBank/DDBJ whole genome shotgun (WGS) entry which is preliminary data.</text>
</comment>
<evidence type="ECO:0000256" key="4">
    <source>
        <dbReference type="ARBA" id="ARBA00022723"/>
    </source>
</evidence>
<dbReference type="InterPro" id="IPR005123">
    <property type="entry name" value="Oxoglu/Fe-dep_dioxygenase_dom"/>
</dbReference>
<dbReference type="PROSITE" id="PS51471">
    <property type="entry name" value="FE2OG_OXY"/>
    <property type="match status" value="1"/>
</dbReference>
<feature type="domain" description="Fe2OG dioxygenase" evidence="10">
    <location>
        <begin position="125"/>
        <end position="231"/>
    </location>
</feature>
<dbReference type="InterPro" id="IPR051842">
    <property type="entry name" value="uS12_prolyl_hydroxylase"/>
</dbReference>
<evidence type="ECO:0000313" key="12">
    <source>
        <dbReference type="Proteomes" id="UP000660262"/>
    </source>
</evidence>
<evidence type="ECO:0000256" key="6">
    <source>
        <dbReference type="ARBA" id="ARBA00022989"/>
    </source>
</evidence>
<dbReference type="InterPro" id="IPR023408">
    <property type="entry name" value="MscS_beta-dom_sf"/>
</dbReference>
<keyword evidence="8" id="KW-0408">Iron</keyword>
<dbReference type="OrthoDB" id="430522at2759"/>
<keyword evidence="12" id="KW-1185">Reference proteome</keyword>
<reference evidence="11" key="1">
    <citation type="submission" date="2020-10" db="EMBL/GenBank/DDBJ databases">
        <title>Unveiling of a novel bifunctional photoreceptor, Dualchrome1, isolated from a cosmopolitan green alga.</title>
        <authorList>
            <person name="Suzuki S."/>
            <person name="Kawachi M."/>
        </authorList>
    </citation>
    <scope>NUCLEOTIDE SEQUENCE</scope>
    <source>
        <strain evidence="11">NIES 2893</strain>
    </source>
</reference>
<proteinExistence type="predicted"/>
<evidence type="ECO:0000256" key="2">
    <source>
        <dbReference type="ARBA" id="ARBA00004370"/>
    </source>
</evidence>
<dbReference type="Pfam" id="PF00924">
    <property type="entry name" value="MS_channel_2nd"/>
    <property type="match status" value="1"/>
</dbReference>
<dbReference type="InterPro" id="IPR006620">
    <property type="entry name" value="Pro_4_hyd_alph"/>
</dbReference>
<accession>A0A830HNK0</accession>
<dbReference type="Pfam" id="PF13640">
    <property type="entry name" value="2OG-FeII_Oxy_3"/>
    <property type="match status" value="1"/>
</dbReference>
<comment type="cofactor">
    <cofactor evidence="1">
        <name>L-ascorbate</name>
        <dbReference type="ChEBI" id="CHEBI:38290"/>
    </cofactor>
</comment>
<dbReference type="GO" id="GO:0016705">
    <property type="term" value="F:oxidoreductase activity, acting on paired donors, with incorporation or reduction of molecular oxygen"/>
    <property type="evidence" value="ECO:0007669"/>
    <property type="project" value="InterPro"/>
</dbReference>
<organism evidence="11 12">
    <name type="scientific">Pycnococcus provasolii</name>
    <dbReference type="NCBI Taxonomy" id="41880"/>
    <lineage>
        <taxon>Eukaryota</taxon>
        <taxon>Viridiplantae</taxon>
        <taxon>Chlorophyta</taxon>
        <taxon>Pseudoscourfieldiophyceae</taxon>
        <taxon>Pseudoscourfieldiales</taxon>
        <taxon>Pycnococcaceae</taxon>
        <taxon>Pycnococcus</taxon>
    </lineage>
</organism>
<keyword evidence="3" id="KW-0812">Transmembrane</keyword>
<evidence type="ECO:0000313" key="11">
    <source>
        <dbReference type="EMBL" id="GHP08273.1"/>
    </source>
</evidence>
<evidence type="ECO:0000256" key="7">
    <source>
        <dbReference type="ARBA" id="ARBA00023002"/>
    </source>
</evidence>
<keyword evidence="5" id="KW-0223">Dioxygenase</keyword>
<evidence type="ECO:0000256" key="5">
    <source>
        <dbReference type="ARBA" id="ARBA00022964"/>
    </source>
</evidence>
<gene>
    <name evidence="11" type="ORF">PPROV_000701400</name>
</gene>
<dbReference type="Gene3D" id="2.30.30.60">
    <property type="match status" value="1"/>
</dbReference>
<keyword evidence="4" id="KW-0479">Metal-binding</keyword>
<comment type="subcellular location">
    <subcellularLocation>
        <location evidence="2">Membrane</location>
    </subcellularLocation>
</comment>
<dbReference type="GO" id="GO:0005506">
    <property type="term" value="F:iron ion binding"/>
    <property type="evidence" value="ECO:0007669"/>
    <property type="project" value="InterPro"/>
</dbReference>
<dbReference type="AlphaFoldDB" id="A0A830HNK0"/>
<dbReference type="GO" id="GO:0051213">
    <property type="term" value="F:dioxygenase activity"/>
    <property type="evidence" value="ECO:0007669"/>
    <property type="project" value="UniProtKB-KW"/>
</dbReference>
<dbReference type="GO" id="GO:0055085">
    <property type="term" value="P:transmembrane transport"/>
    <property type="evidence" value="ECO:0007669"/>
    <property type="project" value="InterPro"/>
</dbReference>
<dbReference type="InterPro" id="IPR010920">
    <property type="entry name" value="LSM_dom_sf"/>
</dbReference>
<keyword evidence="9" id="KW-0472">Membrane</keyword>
<dbReference type="SUPFAM" id="SSF50182">
    <property type="entry name" value="Sm-like ribonucleoproteins"/>
    <property type="match status" value="1"/>
</dbReference>
<dbReference type="SMART" id="SM00702">
    <property type="entry name" value="P4Hc"/>
    <property type="match status" value="1"/>
</dbReference>
<dbReference type="Proteomes" id="UP000660262">
    <property type="component" value="Unassembled WGS sequence"/>
</dbReference>
<dbReference type="InterPro" id="IPR044862">
    <property type="entry name" value="Pro_4_hyd_alph_FE2OG_OXY"/>
</dbReference>